<dbReference type="RefSeq" id="WP_166278795.1">
    <property type="nucleotide sequence ID" value="NZ_JAANNP010000001.1"/>
</dbReference>
<comment type="similarity">
    <text evidence="10">Belongs to the glycosyltransferase 28 family. MurG subfamily.</text>
</comment>
<keyword evidence="4 10" id="KW-0808">Transferase</keyword>
<evidence type="ECO:0000256" key="4">
    <source>
        <dbReference type="ARBA" id="ARBA00022679"/>
    </source>
</evidence>
<accession>A0ABX0GN94</accession>
<evidence type="ECO:0000256" key="7">
    <source>
        <dbReference type="ARBA" id="ARBA00023136"/>
    </source>
</evidence>
<evidence type="ECO:0000259" key="11">
    <source>
        <dbReference type="Pfam" id="PF03033"/>
    </source>
</evidence>
<feature type="binding site" evidence="10">
    <location>
        <begin position="10"/>
        <end position="12"/>
    </location>
    <ligand>
        <name>UDP-N-acetyl-alpha-D-glucosamine</name>
        <dbReference type="ChEBI" id="CHEBI:57705"/>
    </ligand>
</feature>
<dbReference type="PANTHER" id="PTHR21015">
    <property type="entry name" value="UDP-N-ACETYLGLUCOSAMINE--N-ACETYLMURAMYL-(PENTAPEPTIDE) PYROPHOSPHORYL-UNDECAPRENOL N-ACETYLGLUCOSAMINE TRANSFERASE 1"/>
    <property type="match status" value="1"/>
</dbReference>
<dbReference type="NCBIfam" id="TIGR01133">
    <property type="entry name" value="murG"/>
    <property type="match status" value="1"/>
</dbReference>
<protein>
    <recommendedName>
        <fullName evidence="10">UDP-N-acetylglucosamine--N-acetylmuramyl-(pentapeptide) pyrophosphoryl-undecaprenol N-acetylglucosamine transferase</fullName>
        <ecNumber evidence="10">2.4.1.227</ecNumber>
    </recommendedName>
    <alternativeName>
        <fullName evidence="10">Undecaprenyl-PP-MurNAc-pentapeptide-UDPGlcNAc GlcNAc transferase</fullName>
    </alternativeName>
</protein>
<dbReference type="GO" id="GO:0016757">
    <property type="term" value="F:glycosyltransferase activity"/>
    <property type="evidence" value="ECO:0007669"/>
    <property type="project" value="UniProtKB-KW"/>
</dbReference>
<evidence type="ECO:0000259" key="12">
    <source>
        <dbReference type="Pfam" id="PF04101"/>
    </source>
</evidence>
<evidence type="ECO:0000256" key="10">
    <source>
        <dbReference type="HAMAP-Rule" id="MF_00033"/>
    </source>
</evidence>
<feature type="binding site" evidence="10">
    <location>
        <position position="161"/>
    </location>
    <ligand>
        <name>UDP-N-acetyl-alpha-D-glucosamine</name>
        <dbReference type="ChEBI" id="CHEBI:57705"/>
    </ligand>
</feature>
<comment type="caution">
    <text evidence="13">The sequence shown here is derived from an EMBL/GenBank/DDBJ whole genome shotgun (WGS) entry which is preliminary data.</text>
</comment>
<feature type="domain" description="Glycosyl transferase family 28 C-terminal" evidence="12">
    <location>
        <begin position="188"/>
        <end position="347"/>
    </location>
</feature>
<evidence type="ECO:0000256" key="8">
    <source>
        <dbReference type="ARBA" id="ARBA00023306"/>
    </source>
</evidence>
<comment type="subcellular location">
    <subcellularLocation>
        <location evidence="10">Cell membrane</location>
        <topology evidence="10">Peripheral membrane protein</topology>
        <orientation evidence="10">Cytoplasmic side</orientation>
    </subcellularLocation>
</comment>
<feature type="binding site" evidence="10">
    <location>
        <position position="195"/>
    </location>
    <ligand>
        <name>UDP-N-acetyl-alpha-D-glucosamine</name>
        <dbReference type="ChEBI" id="CHEBI:57705"/>
    </ligand>
</feature>
<dbReference type="InterPro" id="IPR007235">
    <property type="entry name" value="Glyco_trans_28_C"/>
</dbReference>
<keyword evidence="9 10" id="KW-0961">Cell wall biogenesis/degradation</keyword>
<dbReference type="HAMAP" id="MF_00033">
    <property type="entry name" value="MurG"/>
    <property type="match status" value="1"/>
</dbReference>
<dbReference type="InterPro" id="IPR006009">
    <property type="entry name" value="GlcNAc_MurG"/>
</dbReference>
<feature type="binding site" evidence="10">
    <location>
        <position position="124"/>
    </location>
    <ligand>
        <name>UDP-N-acetyl-alpha-D-glucosamine</name>
        <dbReference type="ChEBI" id="CHEBI:57705"/>
    </ligand>
</feature>
<dbReference type="EMBL" id="JAANNP010000001">
    <property type="protein sequence ID" value="NHC12297.1"/>
    <property type="molecule type" value="Genomic_DNA"/>
</dbReference>
<dbReference type="Pfam" id="PF04101">
    <property type="entry name" value="Glyco_tran_28_C"/>
    <property type="match status" value="1"/>
</dbReference>
<keyword evidence="6 10" id="KW-0573">Peptidoglycan synthesis</keyword>
<evidence type="ECO:0000256" key="1">
    <source>
        <dbReference type="ARBA" id="ARBA00022475"/>
    </source>
</evidence>
<keyword evidence="5 10" id="KW-0133">Cell shape</keyword>
<evidence type="ECO:0000256" key="2">
    <source>
        <dbReference type="ARBA" id="ARBA00022618"/>
    </source>
</evidence>
<gene>
    <name evidence="10 13" type="primary">murG</name>
    <name evidence="13" type="ORF">G9H71_00690</name>
</gene>
<dbReference type="InterPro" id="IPR004276">
    <property type="entry name" value="GlycoTrans_28_N"/>
</dbReference>
<dbReference type="Proteomes" id="UP000800981">
    <property type="component" value="Unassembled WGS sequence"/>
</dbReference>
<dbReference type="EC" id="2.4.1.227" evidence="10"/>
<dbReference type="CDD" id="cd03785">
    <property type="entry name" value="GT28_MurG"/>
    <property type="match status" value="1"/>
</dbReference>
<sequence>MHVVLAGGGTAGHVEPALALADALRRARPDIGVTALGTERGLETRLVPQRGYDLALIPPVPVPRRPSPALLKVPARLVGAVRAAAAVLRRTEADVLVGFGGYVAAPAYLAARRLGVPVVVHEANARPGLANRLGARLTHHVAGAWPDTPLRHADYVGMPLRRTITTLDRAGVRAAARAELGLAPDLPTLLVFGGSQGARRLNLAVHGGADALAAAGVQVLHAAGRGNVVPVERTSGPPYVALEYLDRMDLAYAAADVALCRAGAMTCAELAAVGLPAAYVPLPHGNGEQRLNAEPVVRAGGGLLVDDADCTPEWVASTLAPLLADAPRLEAMGRAAAEFGRRDGDDRLAALVLGVAEGERR</sequence>
<keyword evidence="14" id="KW-1185">Reference proteome</keyword>
<evidence type="ECO:0000256" key="5">
    <source>
        <dbReference type="ARBA" id="ARBA00022960"/>
    </source>
</evidence>
<evidence type="ECO:0000313" key="13">
    <source>
        <dbReference type="EMBL" id="NHC12297.1"/>
    </source>
</evidence>
<comment type="function">
    <text evidence="10">Cell wall formation. Catalyzes the transfer of a GlcNAc subunit on undecaprenyl-pyrophosphoryl-MurNAc-pentapeptide (lipid intermediate I) to form undecaprenyl-pyrophosphoryl-MurNAc-(pentapeptide)GlcNAc (lipid intermediate II).</text>
</comment>
<reference evidence="13 14" key="1">
    <citation type="submission" date="2020-03" db="EMBL/GenBank/DDBJ databases">
        <title>Two novel Motilibacter sp.</title>
        <authorList>
            <person name="Liu S."/>
        </authorList>
    </citation>
    <scope>NUCLEOTIDE SEQUENCE [LARGE SCALE GENOMIC DNA]</scope>
    <source>
        <strain evidence="13 14">E257</strain>
    </source>
</reference>
<feature type="binding site" evidence="10">
    <location>
        <position position="289"/>
    </location>
    <ligand>
        <name>UDP-N-acetyl-alpha-D-glucosamine</name>
        <dbReference type="ChEBI" id="CHEBI:57705"/>
    </ligand>
</feature>
<feature type="domain" description="Glycosyltransferase family 28 N-terminal" evidence="11">
    <location>
        <begin position="3"/>
        <end position="141"/>
    </location>
</feature>
<name>A0ABX0GN94_9ACTN</name>
<comment type="caution">
    <text evidence="10">Lacks conserved residue(s) required for the propagation of feature annotation.</text>
</comment>
<organism evidence="13 14">
    <name type="scientific">Motilibacter deserti</name>
    <dbReference type="NCBI Taxonomy" id="2714956"/>
    <lineage>
        <taxon>Bacteria</taxon>
        <taxon>Bacillati</taxon>
        <taxon>Actinomycetota</taxon>
        <taxon>Actinomycetes</taxon>
        <taxon>Motilibacterales</taxon>
        <taxon>Motilibacteraceae</taxon>
        <taxon>Motilibacter</taxon>
    </lineage>
</organism>
<comment type="pathway">
    <text evidence="10">Cell wall biogenesis; peptidoglycan biosynthesis.</text>
</comment>
<proteinExistence type="inferred from homology"/>
<comment type="catalytic activity">
    <reaction evidence="10">
        <text>di-trans,octa-cis-undecaprenyl diphospho-N-acetyl-alpha-D-muramoyl-L-alanyl-D-glutamyl-meso-2,6-diaminopimeloyl-D-alanyl-D-alanine + UDP-N-acetyl-alpha-D-glucosamine = di-trans,octa-cis-undecaprenyl diphospho-[N-acetyl-alpha-D-glucosaminyl-(1-&gt;4)]-N-acetyl-alpha-D-muramoyl-L-alanyl-D-glutamyl-meso-2,6-diaminopimeloyl-D-alanyl-D-alanine + UDP + H(+)</text>
        <dbReference type="Rhea" id="RHEA:31227"/>
        <dbReference type="ChEBI" id="CHEBI:15378"/>
        <dbReference type="ChEBI" id="CHEBI:57705"/>
        <dbReference type="ChEBI" id="CHEBI:58223"/>
        <dbReference type="ChEBI" id="CHEBI:61387"/>
        <dbReference type="ChEBI" id="CHEBI:61388"/>
        <dbReference type="EC" id="2.4.1.227"/>
    </reaction>
</comment>
<keyword evidence="7 10" id="KW-0472">Membrane</keyword>
<keyword evidence="1 10" id="KW-1003">Cell membrane</keyword>
<dbReference type="PANTHER" id="PTHR21015:SF22">
    <property type="entry name" value="GLYCOSYLTRANSFERASE"/>
    <property type="match status" value="1"/>
</dbReference>
<dbReference type="Pfam" id="PF03033">
    <property type="entry name" value="Glyco_transf_28"/>
    <property type="match status" value="1"/>
</dbReference>
<keyword evidence="8 10" id="KW-0131">Cell cycle</keyword>
<dbReference type="SUPFAM" id="SSF53756">
    <property type="entry name" value="UDP-Glycosyltransferase/glycogen phosphorylase"/>
    <property type="match status" value="1"/>
</dbReference>
<evidence type="ECO:0000256" key="6">
    <source>
        <dbReference type="ARBA" id="ARBA00022984"/>
    </source>
</evidence>
<evidence type="ECO:0000256" key="3">
    <source>
        <dbReference type="ARBA" id="ARBA00022676"/>
    </source>
</evidence>
<keyword evidence="3 10" id="KW-0328">Glycosyltransferase</keyword>
<dbReference type="Gene3D" id="3.40.50.2000">
    <property type="entry name" value="Glycogen Phosphorylase B"/>
    <property type="match status" value="2"/>
</dbReference>
<evidence type="ECO:0000313" key="14">
    <source>
        <dbReference type="Proteomes" id="UP000800981"/>
    </source>
</evidence>
<keyword evidence="2 10" id="KW-0132">Cell division</keyword>
<evidence type="ECO:0000256" key="9">
    <source>
        <dbReference type="ARBA" id="ARBA00023316"/>
    </source>
</evidence>